<name>A0ABQ6IUD2_9MICO</name>
<organism evidence="9 10">
    <name type="scientific">Mobilicoccus caccae</name>
    <dbReference type="NCBI Taxonomy" id="1859295"/>
    <lineage>
        <taxon>Bacteria</taxon>
        <taxon>Bacillati</taxon>
        <taxon>Actinomycetota</taxon>
        <taxon>Actinomycetes</taxon>
        <taxon>Micrococcales</taxon>
        <taxon>Dermatophilaceae</taxon>
        <taxon>Mobilicoccus</taxon>
    </lineage>
</organism>
<dbReference type="EMBL" id="BSUO01000001">
    <property type="protein sequence ID" value="GMA41472.1"/>
    <property type="molecule type" value="Genomic_DNA"/>
</dbReference>
<evidence type="ECO:0000256" key="2">
    <source>
        <dbReference type="ARBA" id="ARBA00007935"/>
    </source>
</evidence>
<evidence type="ECO:0000256" key="5">
    <source>
        <dbReference type="ARBA" id="ARBA00022692"/>
    </source>
</evidence>
<evidence type="ECO:0000256" key="7">
    <source>
        <dbReference type="ARBA" id="ARBA00023136"/>
    </source>
</evidence>
<dbReference type="PANTHER" id="PTHR30472">
    <property type="entry name" value="FERRIC ENTEROBACTIN TRANSPORT SYSTEM PERMEASE PROTEIN"/>
    <property type="match status" value="1"/>
</dbReference>
<keyword evidence="5 8" id="KW-0812">Transmembrane</keyword>
<dbReference type="CDD" id="cd06550">
    <property type="entry name" value="TM_ABC_iron-siderophores_like"/>
    <property type="match status" value="1"/>
</dbReference>
<dbReference type="InterPro" id="IPR000522">
    <property type="entry name" value="ABC_transptr_permease_BtuC"/>
</dbReference>
<comment type="subcellular location">
    <subcellularLocation>
        <location evidence="1">Cell membrane</location>
        <topology evidence="1">Multi-pass membrane protein</topology>
    </subcellularLocation>
</comment>
<feature type="transmembrane region" description="Helical" evidence="8">
    <location>
        <begin position="204"/>
        <end position="225"/>
    </location>
</feature>
<feature type="transmembrane region" description="Helical" evidence="8">
    <location>
        <begin position="294"/>
        <end position="316"/>
    </location>
</feature>
<evidence type="ECO:0000256" key="3">
    <source>
        <dbReference type="ARBA" id="ARBA00022448"/>
    </source>
</evidence>
<dbReference type="Gene3D" id="1.10.3470.10">
    <property type="entry name" value="ABC transporter involved in vitamin B12 uptake, BtuC"/>
    <property type="match status" value="1"/>
</dbReference>
<reference evidence="10" key="1">
    <citation type="journal article" date="2019" name="Int. J. Syst. Evol. Microbiol.">
        <title>The Global Catalogue of Microorganisms (GCM) 10K type strain sequencing project: providing services to taxonomists for standard genome sequencing and annotation.</title>
        <authorList>
            <consortium name="The Broad Institute Genomics Platform"/>
            <consortium name="The Broad Institute Genome Sequencing Center for Infectious Disease"/>
            <person name="Wu L."/>
            <person name="Ma J."/>
        </authorList>
    </citation>
    <scope>NUCLEOTIDE SEQUENCE [LARGE SCALE GENOMIC DNA]</scope>
    <source>
        <strain evidence="10">NBRC 113072</strain>
    </source>
</reference>
<feature type="transmembrane region" description="Helical" evidence="8">
    <location>
        <begin position="75"/>
        <end position="95"/>
    </location>
</feature>
<evidence type="ECO:0000256" key="6">
    <source>
        <dbReference type="ARBA" id="ARBA00022989"/>
    </source>
</evidence>
<feature type="transmembrane region" description="Helical" evidence="8">
    <location>
        <begin position="256"/>
        <end position="282"/>
    </location>
</feature>
<gene>
    <name evidence="9" type="ORF">GCM10025883_35170</name>
</gene>
<accession>A0ABQ6IUD2</accession>
<dbReference type="PRINTS" id="PR01035">
    <property type="entry name" value="TCRTETA"/>
</dbReference>
<comment type="similarity">
    <text evidence="2">Belongs to the binding-protein-dependent transport system permease family. FecCD subfamily.</text>
</comment>
<protein>
    <submittedName>
        <fullName evidence="9">ABC transporter permease</fullName>
    </submittedName>
</protein>
<dbReference type="InterPro" id="IPR037294">
    <property type="entry name" value="ABC_BtuC-like"/>
</dbReference>
<evidence type="ECO:0000256" key="1">
    <source>
        <dbReference type="ARBA" id="ARBA00004651"/>
    </source>
</evidence>
<dbReference type="RefSeq" id="WP_284305017.1">
    <property type="nucleotide sequence ID" value="NZ_BSUO01000001.1"/>
</dbReference>
<dbReference type="SUPFAM" id="SSF81345">
    <property type="entry name" value="ABC transporter involved in vitamin B12 uptake, BtuC"/>
    <property type="match status" value="1"/>
</dbReference>
<proteinExistence type="inferred from homology"/>
<feature type="transmembrane region" description="Helical" evidence="8">
    <location>
        <begin position="130"/>
        <end position="150"/>
    </location>
</feature>
<dbReference type="Proteomes" id="UP001157126">
    <property type="component" value="Unassembled WGS sequence"/>
</dbReference>
<evidence type="ECO:0000313" key="9">
    <source>
        <dbReference type="EMBL" id="GMA41472.1"/>
    </source>
</evidence>
<feature type="transmembrane region" description="Helical" evidence="8">
    <location>
        <begin position="12"/>
        <end position="35"/>
    </location>
</feature>
<keyword evidence="3" id="KW-0813">Transport</keyword>
<comment type="caution">
    <text evidence="9">The sequence shown here is derived from an EMBL/GenBank/DDBJ whole genome shotgun (WGS) entry which is preliminary data.</text>
</comment>
<keyword evidence="7 8" id="KW-0472">Membrane</keyword>
<evidence type="ECO:0000256" key="4">
    <source>
        <dbReference type="ARBA" id="ARBA00022475"/>
    </source>
</evidence>
<keyword evidence="6 8" id="KW-1133">Transmembrane helix</keyword>
<evidence type="ECO:0000256" key="8">
    <source>
        <dbReference type="SAM" id="Phobius"/>
    </source>
</evidence>
<keyword evidence="4" id="KW-1003">Cell membrane</keyword>
<feature type="transmembrane region" description="Helical" evidence="8">
    <location>
        <begin position="162"/>
        <end position="184"/>
    </location>
</feature>
<dbReference type="PANTHER" id="PTHR30472:SF67">
    <property type="entry name" value="PERMEASE OF ABC TRANSPORTER-RELATED"/>
    <property type="match status" value="1"/>
</dbReference>
<sequence>MIVRSPGARRHLHPGVVAPVALALLVAGLVVSGMIGPSPTAAGDVLDIAYRRAHGVEYVSPGDRLVSEIRLPRGVLAAVVGVALGVVGCVLQAVVRNPLADPGILGGTSGASLGAVLAIVLGAVGPVAGLGVPAGAFIGAAGGFGLSMMLAARPTGLSPLRLVLAGMAVSFLLSALANVVVMRAGDDRKMRSAVFWQMGSVADATWHTLLLPLVLLVPGTVWLMVRARRLDALAFGDDTAMALGMSPSQLRLELLVIAALLTGVCVAVAGGVGFVALVVPHAVRIVVGPIHRRLLPCVAVAGAAFLTWADVAARVVAPPADVPLGVVTALVGAPVFAALLRTGMNGGE</sequence>
<feature type="transmembrane region" description="Helical" evidence="8">
    <location>
        <begin position="322"/>
        <end position="340"/>
    </location>
</feature>
<feature type="transmembrane region" description="Helical" evidence="8">
    <location>
        <begin position="102"/>
        <end position="124"/>
    </location>
</feature>
<dbReference type="InterPro" id="IPR001958">
    <property type="entry name" value="Tet-R_TetA/multi-R_MdtG-like"/>
</dbReference>
<keyword evidence="10" id="KW-1185">Reference proteome</keyword>
<dbReference type="Pfam" id="PF01032">
    <property type="entry name" value="FecCD"/>
    <property type="match status" value="1"/>
</dbReference>
<evidence type="ECO:0000313" key="10">
    <source>
        <dbReference type="Proteomes" id="UP001157126"/>
    </source>
</evidence>